<keyword evidence="4 6" id="KW-1133">Transmembrane helix</keyword>
<dbReference type="Proteomes" id="UP000654670">
    <property type="component" value="Unassembled WGS sequence"/>
</dbReference>
<evidence type="ECO:0000256" key="1">
    <source>
        <dbReference type="ARBA" id="ARBA00004141"/>
    </source>
</evidence>
<keyword evidence="3 6" id="KW-0812">Transmembrane</keyword>
<feature type="transmembrane region" description="Helical" evidence="6">
    <location>
        <begin position="297"/>
        <end position="323"/>
    </location>
</feature>
<feature type="transmembrane region" description="Helical" evidence="6">
    <location>
        <begin position="60"/>
        <end position="82"/>
    </location>
</feature>
<feature type="transmembrane region" description="Helical" evidence="6">
    <location>
        <begin position="147"/>
        <end position="172"/>
    </location>
</feature>
<feature type="transmembrane region" description="Helical" evidence="6">
    <location>
        <begin position="352"/>
        <end position="374"/>
    </location>
</feature>
<dbReference type="PANTHER" id="PTHR43243:SF4">
    <property type="entry name" value="CATIONIC AMINO ACID TRANSPORTER 4"/>
    <property type="match status" value="1"/>
</dbReference>
<dbReference type="Gene3D" id="1.20.1740.10">
    <property type="entry name" value="Amino acid/polyamine transporter I"/>
    <property type="match status" value="1"/>
</dbReference>
<organism evidence="7 8">
    <name type="scientific">Sporolactobacillus putidus</name>
    <dbReference type="NCBI Taxonomy" id="492735"/>
    <lineage>
        <taxon>Bacteria</taxon>
        <taxon>Bacillati</taxon>
        <taxon>Bacillota</taxon>
        <taxon>Bacilli</taxon>
        <taxon>Bacillales</taxon>
        <taxon>Sporolactobacillaceae</taxon>
        <taxon>Sporolactobacillus</taxon>
    </lineage>
</organism>
<sequence>MSNIFKTKPIASLIAETEGKQGLKKALGAFDLTLLGIGAVIGTGIFVLTGVAAATYSGPALVISFILSGLACFFAALCYAEFSASVPVAGSAYTYSYAALGEIWAWIIGWDLILEYAVAISAVAIGWSGYAVTLLQSMGLTLPKAFTLAPLDGGVVNLPAMLIIALISWLLISGVRQTSNLNGTIVIIKLVVIALFIVLAVWHVKPANWVPFMPFGFNGVVSGAAVIFFAYIGFDAVSTAAEETKNPQKNLPRGILYSLLICTALYIVVSLILTGVVKYTAFAHTSAPVAYALQQIGINWGSALVSVGAICGITSVLLVITYGQTRIFFAMARDGLIPKVFGKVSEERKTPVTSTVLVAVVTMITAGFLPIGIVAELANIGTLFAFIIVSIGIWVLRVKKPDLKRSFKTPWVPVVVPLAVLSCGYLIIHLQPATLLRFVVWFAIGMVVYFAYSRHHSLLGKALESEKSSSAS</sequence>
<dbReference type="PANTHER" id="PTHR43243">
    <property type="entry name" value="INNER MEMBRANE TRANSPORTER YGJI-RELATED"/>
    <property type="match status" value="1"/>
</dbReference>
<dbReference type="PIRSF" id="PIRSF006060">
    <property type="entry name" value="AA_transporter"/>
    <property type="match status" value="1"/>
</dbReference>
<dbReference type="InterPro" id="IPR002293">
    <property type="entry name" value="AA/rel_permease1"/>
</dbReference>
<comment type="caution">
    <text evidence="7">The sequence shown here is derived from an EMBL/GenBank/DDBJ whole genome shotgun (WGS) entry which is preliminary data.</text>
</comment>
<feature type="transmembrane region" description="Helical" evidence="6">
    <location>
        <begin position="380"/>
        <end position="398"/>
    </location>
</feature>
<feature type="transmembrane region" description="Helical" evidence="6">
    <location>
        <begin position="255"/>
        <end position="277"/>
    </location>
</feature>
<dbReference type="GO" id="GO:0015171">
    <property type="term" value="F:amino acid transmembrane transporter activity"/>
    <property type="evidence" value="ECO:0007669"/>
    <property type="project" value="TreeGrafter"/>
</dbReference>
<feature type="transmembrane region" description="Helical" evidence="6">
    <location>
        <begin position="434"/>
        <end position="452"/>
    </location>
</feature>
<dbReference type="EMBL" id="BMOK01000002">
    <property type="protein sequence ID" value="GGL46280.1"/>
    <property type="molecule type" value="Genomic_DNA"/>
</dbReference>
<evidence type="ECO:0000256" key="4">
    <source>
        <dbReference type="ARBA" id="ARBA00022989"/>
    </source>
</evidence>
<proteinExistence type="predicted"/>
<feature type="transmembrane region" description="Helical" evidence="6">
    <location>
        <begin position="184"/>
        <end position="203"/>
    </location>
</feature>
<evidence type="ECO:0000256" key="6">
    <source>
        <dbReference type="SAM" id="Phobius"/>
    </source>
</evidence>
<name>A0A917RZE3_9BACL</name>
<dbReference type="GO" id="GO:0016020">
    <property type="term" value="C:membrane"/>
    <property type="evidence" value="ECO:0007669"/>
    <property type="project" value="UniProtKB-SubCell"/>
</dbReference>
<evidence type="ECO:0000256" key="5">
    <source>
        <dbReference type="ARBA" id="ARBA00023136"/>
    </source>
</evidence>
<evidence type="ECO:0000256" key="3">
    <source>
        <dbReference type="ARBA" id="ARBA00022692"/>
    </source>
</evidence>
<evidence type="ECO:0000313" key="7">
    <source>
        <dbReference type="EMBL" id="GGL46280.1"/>
    </source>
</evidence>
<evidence type="ECO:0000256" key="2">
    <source>
        <dbReference type="ARBA" id="ARBA00022448"/>
    </source>
</evidence>
<keyword evidence="5 6" id="KW-0472">Membrane</keyword>
<reference evidence="7" key="1">
    <citation type="journal article" date="2014" name="Int. J. Syst. Evol. Microbiol.">
        <title>Complete genome sequence of Corynebacterium casei LMG S-19264T (=DSM 44701T), isolated from a smear-ripened cheese.</title>
        <authorList>
            <consortium name="US DOE Joint Genome Institute (JGI-PGF)"/>
            <person name="Walter F."/>
            <person name="Albersmeier A."/>
            <person name="Kalinowski J."/>
            <person name="Ruckert C."/>
        </authorList>
    </citation>
    <scope>NUCLEOTIDE SEQUENCE</scope>
    <source>
        <strain evidence="7">JCM 15325</strain>
    </source>
</reference>
<dbReference type="Pfam" id="PF13520">
    <property type="entry name" value="AA_permease_2"/>
    <property type="match status" value="1"/>
</dbReference>
<keyword evidence="2" id="KW-0813">Transport</keyword>
<feature type="transmembrane region" description="Helical" evidence="6">
    <location>
        <begin position="410"/>
        <end position="428"/>
    </location>
</feature>
<keyword evidence="8" id="KW-1185">Reference proteome</keyword>
<feature type="transmembrane region" description="Helical" evidence="6">
    <location>
        <begin position="215"/>
        <end position="234"/>
    </location>
</feature>
<feature type="transmembrane region" description="Helical" evidence="6">
    <location>
        <begin position="32"/>
        <end position="54"/>
    </location>
</feature>
<evidence type="ECO:0000313" key="8">
    <source>
        <dbReference type="Proteomes" id="UP000654670"/>
    </source>
</evidence>
<protein>
    <submittedName>
        <fullName evidence="7">Amino acid permease YhdG</fullName>
    </submittedName>
</protein>
<dbReference type="AlphaFoldDB" id="A0A917RZE3"/>
<dbReference type="RefSeq" id="WP_188801776.1">
    <property type="nucleotide sequence ID" value="NZ_BMOK01000002.1"/>
</dbReference>
<comment type="subcellular location">
    <subcellularLocation>
        <location evidence="1">Membrane</location>
        <topology evidence="1">Multi-pass membrane protein</topology>
    </subcellularLocation>
</comment>
<gene>
    <name evidence="7" type="primary">yhdG</name>
    <name evidence="7" type="ORF">GCM10007968_07950</name>
</gene>
<accession>A0A917RZE3</accession>
<reference evidence="7" key="2">
    <citation type="submission" date="2020-09" db="EMBL/GenBank/DDBJ databases">
        <authorList>
            <person name="Sun Q."/>
            <person name="Ohkuma M."/>
        </authorList>
    </citation>
    <scope>NUCLEOTIDE SEQUENCE</scope>
    <source>
        <strain evidence="7">JCM 15325</strain>
    </source>
</reference>